<evidence type="ECO:0000256" key="8">
    <source>
        <dbReference type="SAM" id="SignalP"/>
    </source>
</evidence>
<dbReference type="OrthoDB" id="5945173at2759"/>
<evidence type="ECO:0000256" key="1">
    <source>
        <dbReference type="ARBA" id="ARBA00004236"/>
    </source>
</evidence>
<dbReference type="GO" id="GO:0098552">
    <property type="term" value="C:side of membrane"/>
    <property type="evidence" value="ECO:0007669"/>
    <property type="project" value="UniProtKB-KW"/>
</dbReference>
<evidence type="ECO:0000256" key="4">
    <source>
        <dbReference type="ARBA" id="ARBA00022622"/>
    </source>
</evidence>
<dbReference type="Pfam" id="PF00087">
    <property type="entry name" value="Toxin_TOLIP"/>
    <property type="match status" value="1"/>
</dbReference>
<dbReference type="CDD" id="cd23573">
    <property type="entry name" value="TFP_LU_ECD_PSCA"/>
    <property type="match status" value="1"/>
</dbReference>
<feature type="chain" id="PRO_5025489707" evidence="8">
    <location>
        <begin position="21"/>
        <end position="124"/>
    </location>
</feature>
<keyword evidence="4" id="KW-0449">Lipoprotein</keyword>
<dbReference type="CTD" id="8000"/>
<evidence type="ECO:0000256" key="5">
    <source>
        <dbReference type="ARBA" id="ARBA00022729"/>
    </source>
</evidence>
<protein>
    <submittedName>
        <fullName evidence="10">Prostate stem cell antigen</fullName>
    </submittedName>
</protein>
<dbReference type="SMART" id="SM00134">
    <property type="entry name" value="LU"/>
    <property type="match status" value="1"/>
</dbReference>
<evidence type="ECO:0000256" key="2">
    <source>
        <dbReference type="ARBA" id="ARBA00004589"/>
    </source>
</evidence>
<dbReference type="PROSITE" id="PS00983">
    <property type="entry name" value="LY6_UPAR"/>
    <property type="match status" value="1"/>
</dbReference>
<dbReference type="Gene3D" id="2.10.60.10">
    <property type="entry name" value="CD59"/>
    <property type="match status" value="1"/>
</dbReference>
<dbReference type="Ensembl" id="ENSSSUT00005040519.1">
    <property type="protein sequence ID" value="ENSSSUP00005035566.1"/>
    <property type="gene ID" value="ENSSSUG00005022804.1"/>
</dbReference>
<dbReference type="OMA" id="ISKGCTS"/>
<dbReference type="SUPFAM" id="SSF57302">
    <property type="entry name" value="Snake toxin-like"/>
    <property type="match status" value="1"/>
</dbReference>
<keyword evidence="5 8" id="KW-0732">Signal</keyword>
<keyword evidence="4" id="KW-0336">GPI-anchor</keyword>
<keyword evidence="3" id="KW-1003">Cell membrane</keyword>
<keyword evidence="6" id="KW-0472">Membrane</keyword>
<dbReference type="Proteomes" id="UP000472268">
    <property type="component" value="Chromosome 15"/>
</dbReference>
<keyword evidence="7" id="KW-0325">Glycoprotein</keyword>
<dbReference type="InterPro" id="IPR018363">
    <property type="entry name" value="CD59_antigen_CS"/>
</dbReference>
<dbReference type="InterPro" id="IPR035076">
    <property type="entry name" value="Toxin/TOLIP"/>
</dbReference>
<dbReference type="AlphaFoldDB" id="A0A673VQ39"/>
<dbReference type="PANTHER" id="PTHR16983:SF1">
    <property type="entry name" value="PROSTATE STEM CELL ANTIGEN"/>
    <property type="match status" value="1"/>
</dbReference>
<evidence type="ECO:0000259" key="9">
    <source>
        <dbReference type="SMART" id="SM00134"/>
    </source>
</evidence>
<organism evidence="10 11">
    <name type="scientific">Suricata suricatta</name>
    <name type="common">Meerkat</name>
    <dbReference type="NCBI Taxonomy" id="37032"/>
    <lineage>
        <taxon>Eukaryota</taxon>
        <taxon>Metazoa</taxon>
        <taxon>Chordata</taxon>
        <taxon>Craniata</taxon>
        <taxon>Vertebrata</taxon>
        <taxon>Euteleostomi</taxon>
        <taxon>Mammalia</taxon>
        <taxon>Eutheria</taxon>
        <taxon>Laurasiatheria</taxon>
        <taxon>Carnivora</taxon>
        <taxon>Feliformia</taxon>
        <taxon>Herpestidae</taxon>
        <taxon>Suricata</taxon>
    </lineage>
</organism>
<dbReference type="FunFam" id="2.10.60.10:FF:000003">
    <property type="entry name" value="lymphocyte antigen 6E isoform X1"/>
    <property type="match status" value="1"/>
</dbReference>
<accession>A0A673VQ39</accession>
<dbReference type="GO" id="GO:0005886">
    <property type="term" value="C:plasma membrane"/>
    <property type="evidence" value="ECO:0007669"/>
    <property type="project" value="UniProtKB-SubCell"/>
</dbReference>
<reference evidence="10" key="2">
    <citation type="submission" date="2025-08" db="UniProtKB">
        <authorList>
            <consortium name="Ensembl"/>
        </authorList>
    </citation>
    <scope>IDENTIFICATION</scope>
</reference>
<gene>
    <name evidence="10" type="primary">PSCA</name>
</gene>
<dbReference type="GeneID" id="115279311"/>
<evidence type="ECO:0000313" key="10">
    <source>
        <dbReference type="Ensembl" id="ENSSSUP00005035566.1"/>
    </source>
</evidence>
<name>A0A673VQ39_SURSU</name>
<keyword evidence="11" id="KW-1185">Reference proteome</keyword>
<proteinExistence type="predicted"/>
<dbReference type="InterPro" id="IPR016054">
    <property type="entry name" value="LY6_UPA_recep-like"/>
</dbReference>
<sequence>MKAVVLTLLAVGLALQPSSALQCYSCEDQVSNEDCLHVKNCSRSETHCWTERIRAVGVLTILNKGCSSNCVETFQDYYLGKKNITCCSTNLCNVDGTHALQPALVSVVLLPALSGLLLWGPSWM</sequence>
<dbReference type="RefSeq" id="XP_029779728.1">
    <property type="nucleotide sequence ID" value="XM_029923868.1"/>
</dbReference>
<dbReference type="PANTHER" id="PTHR16983">
    <property type="entry name" value="UPAR/LY6 DOMAIN-CONTAINING PROTEIN"/>
    <property type="match status" value="1"/>
</dbReference>
<feature type="domain" description="UPAR/Ly6" evidence="9">
    <location>
        <begin position="21"/>
        <end position="101"/>
    </location>
</feature>
<comment type="subcellular location">
    <subcellularLocation>
        <location evidence="1">Cell membrane</location>
    </subcellularLocation>
    <subcellularLocation>
        <location evidence="2">Membrane</location>
        <topology evidence="2">Lipid-anchor</topology>
        <topology evidence="2">GPI-anchor</topology>
    </subcellularLocation>
</comment>
<reference evidence="10" key="3">
    <citation type="submission" date="2025-09" db="UniProtKB">
        <authorList>
            <consortium name="Ensembl"/>
        </authorList>
    </citation>
    <scope>IDENTIFICATION</scope>
</reference>
<evidence type="ECO:0000256" key="7">
    <source>
        <dbReference type="ARBA" id="ARBA00023180"/>
    </source>
</evidence>
<evidence type="ECO:0000313" key="11">
    <source>
        <dbReference type="Proteomes" id="UP000472268"/>
    </source>
</evidence>
<dbReference type="InterPro" id="IPR045860">
    <property type="entry name" value="Snake_toxin-like_sf"/>
</dbReference>
<evidence type="ECO:0000256" key="6">
    <source>
        <dbReference type="ARBA" id="ARBA00023136"/>
    </source>
</evidence>
<reference evidence="10 11" key="1">
    <citation type="submission" date="2019-05" db="EMBL/GenBank/DDBJ databases">
        <title>A Chromosome-scale Meerkat (S. suricatta) Genome Assembly.</title>
        <authorList>
            <person name="Dudchenko O."/>
            <person name="Lieberman Aiden E."/>
            <person name="Tung J."/>
            <person name="Barreiro L.B."/>
            <person name="Clutton-Brock T.H."/>
        </authorList>
    </citation>
    <scope>NUCLEOTIDE SEQUENCE [LARGE SCALE GENOMIC DNA]</scope>
</reference>
<feature type="signal peptide" evidence="8">
    <location>
        <begin position="1"/>
        <end position="20"/>
    </location>
</feature>
<dbReference type="InterPro" id="IPR051110">
    <property type="entry name" value="Ly-6/neurotoxin-like_GPI-ap"/>
</dbReference>
<evidence type="ECO:0000256" key="3">
    <source>
        <dbReference type="ARBA" id="ARBA00022475"/>
    </source>
</evidence>